<dbReference type="InterPro" id="IPR029045">
    <property type="entry name" value="ClpP/crotonase-like_dom_sf"/>
</dbReference>
<accession>A0A0G4M6R3</accession>
<dbReference type="InterPro" id="IPR056186">
    <property type="entry name" value="PDZ_CPAF-rel"/>
</dbReference>
<dbReference type="AlphaFoldDB" id="A0A0G4M6R3"/>
<dbReference type="EMBL" id="CVQH01021306">
    <property type="protein sequence ID" value="CRK29949.1"/>
    <property type="molecule type" value="Genomic_DNA"/>
</dbReference>
<proteinExistence type="predicted"/>
<evidence type="ECO:0000313" key="4">
    <source>
        <dbReference type="Proteomes" id="UP000044602"/>
    </source>
</evidence>
<feature type="compositionally biased region" description="Polar residues" evidence="1">
    <location>
        <begin position="332"/>
        <end position="351"/>
    </location>
</feature>
<evidence type="ECO:0000259" key="2">
    <source>
        <dbReference type="Pfam" id="PF23658"/>
    </source>
</evidence>
<gene>
    <name evidence="3" type="ORF">BN1708_005088</name>
</gene>
<sequence length="711" mass="77536">EKIITSLRSPSCVILVIFTMRLRDNRLSTGPLTLMVVWVLRSSATPTAPGPRLRASRTTEPCAAVSASWAEQIAADPASLPVVPAKIAHSCLLSVPFGQQAALDYLDSIIPYLDWQTDPTYKANPPPDYFFPPHDYYAAMEKVRQKVAAGQYASEYAFQDDFYKSVFGPAHDSHMVVYPDALSRAFQWQRQRSLVSISEDGMSLPVIKVYEDVIASPSTAPIVTKINDQCPVKYLEDTIYQVTWARDPDSAYNSMFYSAAYSAAGLSLGYFAGGGRLRYVYQGPQTSLTFDNGTKVTFENQALVKGNMTGVVDGPSFYEKFCTPRATDDSSAETQLVSDDSQAPSADQPVSSDYPKPVRASADGVISGYYLEGKGLEDVAVLSVLNFDPAKSTEFQSVMDDFFKSAKAAGKTKLIIDLQANAGGFAILGYEVFGQLFPQQKPQDNGRWRKNPGFDAIARSYSEAVAGVDLATTPSDDIVVAAETWFNWRHDLNTSNLNFQSFEDKFAPQIFAETPYTALMRWNLSDPLEASNATFGLGIEFSGYGTRANMKPPFAPENIVMLHDGTCMSTCSTLAEVLRTQGGVKSIAIGGRPVKGDMQAIGGVSAPQAIVFFDIYTYAQLALKFKVSDSDRAALERYTPLAFNRSTDGVVNGKDAILPEHIDDGLPSQYVYRAADCRLFYTQEMISDVSAVWRAAATAAFNGGKCVAGGL</sequence>
<feature type="domain" description="CPAF-like PDZ" evidence="2">
    <location>
        <begin position="187"/>
        <end position="308"/>
    </location>
</feature>
<feature type="region of interest" description="Disordered" evidence="1">
    <location>
        <begin position="329"/>
        <end position="357"/>
    </location>
</feature>
<dbReference type="STRING" id="100787.A0A0G4M6R3"/>
<dbReference type="SUPFAM" id="SSF52096">
    <property type="entry name" value="ClpP/crotonase"/>
    <property type="match status" value="1"/>
</dbReference>
<dbReference type="Proteomes" id="UP000044602">
    <property type="component" value="Unassembled WGS sequence"/>
</dbReference>
<organism evidence="3 4">
    <name type="scientific">Verticillium longisporum</name>
    <name type="common">Verticillium dahliae var. longisporum</name>
    <dbReference type="NCBI Taxonomy" id="100787"/>
    <lineage>
        <taxon>Eukaryota</taxon>
        <taxon>Fungi</taxon>
        <taxon>Dikarya</taxon>
        <taxon>Ascomycota</taxon>
        <taxon>Pezizomycotina</taxon>
        <taxon>Sordariomycetes</taxon>
        <taxon>Hypocreomycetidae</taxon>
        <taxon>Glomerellales</taxon>
        <taxon>Plectosphaerellaceae</taxon>
        <taxon>Verticillium</taxon>
    </lineage>
</organism>
<dbReference type="Pfam" id="PF23658">
    <property type="entry name" value="PDZ_CPAF_rel"/>
    <property type="match status" value="1"/>
</dbReference>
<dbReference type="Gene3D" id="3.90.226.10">
    <property type="entry name" value="2-enoyl-CoA Hydratase, Chain A, domain 1"/>
    <property type="match status" value="1"/>
</dbReference>
<feature type="non-terminal residue" evidence="3">
    <location>
        <position position="1"/>
    </location>
</feature>
<protein>
    <recommendedName>
        <fullName evidence="2">CPAF-like PDZ domain-containing protein</fullName>
    </recommendedName>
</protein>
<name>A0A0G4M6R3_VERLO</name>
<reference evidence="3 4" key="1">
    <citation type="submission" date="2015-05" db="EMBL/GenBank/DDBJ databases">
        <authorList>
            <person name="Wang D.B."/>
            <person name="Wang M."/>
        </authorList>
    </citation>
    <scope>NUCLEOTIDE SEQUENCE [LARGE SCALE GENOMIC DNA]</scope>
    <source>
        <strain evidence="3">VL1</strain>
    </source>
</reference>
<dbReference type="PANTHER" id="PTHR37049">
    <property type="entry name" value="PEPTIDASE S41 FAMILY PROTEIN"/>
    <property type="match status" value="1"/>
</dbReference>
<dbReference type="PANTHER" id="PTHR37049:SF4">
    <property type="entry name" value="RHODANESE DOMAIN-CONTAINING PROTEIN"/>
    <property type="match status" value="1"/>
</dbReference>
<evidence type="ECO:0000313" key="3">
    <source>
        <dbReference type="EMBL" id="CRK29949.1"/>
    </source>
</evidence>
<dbReference type="InterPro" id="IPR052766">
    <property type="entry name" value="S41A_metabolite_peptidase"/>
</dbReference>
<evidence type="ECO:0000256" key="1">
    <source>
        <dbReference type="SAM" id="MobiDB-lite"/>
    </source>
</evidence>
<keyword evidence="4" id="KW-1185">Reference proteome</keyword>